<evidence type="ECO:0000259" key="5">
    <source>
        <dbReference type="PROSITE" id="PS50975"/>
    </source>
</evidence>
<dbReference type="PROSITE" id="PS50975">
    <property type="entry name" value="ATP_GRASP"/>
    <property type="match status" value="1"/>
</dbReference>
<accession>A0A6V2R310</accession>
<dbReference type="InterPro" id="IPR011761">
    <property type="entry name" value="ATP-grasp"/>
</dbReference>
<keyword evidence="1" id="KW-0436">Ligase</keyword>
<dbReference type="GO" id="GO:0016874">
    <property type="term" value="F:ligase activity"/>
    <property type="evidence" value="ECO:0007669"/>
    <property type="project" value="UniProtKB-KW"/>
</dbReference>
<dbReference type="EMBL" id="HBIR01022989">
    <property type="protein sequence ID" value="CAE0549662.1"/>
    <property type="molecule type" value="Transcribed_RNA"/>
</dbReference>
<evidence type="ECO:0000256" key="3">
    <source>
        <dbReference type="ARBA" id="ARBA00022840"/>
    </source>
</evidence>
<dbReference type="PANTHER" id="PTHR43585:SF2">
    <property type="entry name" value="ATP-GRASP ENZYME FSQD"/>
    <property type="match status" value="1"/>
</dbReference>
<evidence type="ECO:0000256" key="2">
    <source>
        <dbReference type="ARBA" id="ARBA00022741"/>
    </source>
</evidence>
<dbReference type="SUPFAM" id="SSF56059">
    <property type="entry name" value="Glutathione synthetase ATP-binding domain-like"/>
    <property type="match status" value="1"/>
</dbReference>
<feature type="domain" description="ATP-grasp" evidence="5">
    <location>
        <begin position="139"/>
        <end position="339"/>
    </location>
</feature>
<dbReference type="InterPro" id="IPR052032">
    <property type="entry name" value="ATP-dep_AA_Ligase"/>
</dbReference>
<evidence type="ECO:0000256" key="4">
    <source>
        <dbReference type="PROSITE-ProRule" id="PRU00409"/>
    </source>
</evidence>
<dbReference type="AlphaFoldDB" id="A0A6V2R310"/>
<organism evidence="6">
    <name type="scientific">Emiliania huxleyi</name>
    <name type="common">Coccolithophore</name>
    <name type="synonym">Pontosphaera huxleyi</name>
    <dbReference type="NCBI Taxonomy" id="2903"/>
    <lineage>
        <taxon>Eukaryota</taxon>
        <taxon>Haptista</taxon>
        <taxon>Haptophyta</taxon>
        <taxon>Prymnesiophyceae</taxon>
        <taxon>Isochrysidales</taxon>
        <taxon>Noelaerhabdaceae</taxon>
        <taxon>Emiliania</taxon>
    </lineage>
</organism>
<name>A0A6V2R310_EMIHU</name>
<dbReference type="PANTHER" id="PTHR43585">
    <property type="entry name" value="FUMIPYRROLE BIOSYNTHESIS PROTEIN C"/>
    <property type="match status" value="1"/>
</dbReference>
<evidence type="ECO:0000256" key="1">
    <source>
        <dbReference type="ARBA" id="ARBA00022598"/>
    </source>
</evidence>
<evidence type="ECO:0000313" key="6">
    <source>
        <dbReference type="EMBL" id="CAE0549662.1"/>
    </source>
</evidence>
<dbReference type="Gene3D" id="3.30.470.20">
    <property type="entry name" value="ATP-grasp fold, B domain"/>
    <property type="match status" value="1"/>
</dbReference>
<dbReference type="GO" id="GO:0046872">
    <property type="term" value="F:metal ion binding"/>
    <property type="evidence" value="ECO:0007669"/>
    <property type="project" value="InterPro"/>
</dbReference>
<sequence>MSLSCSTVLTLVAGFARPTAPGTRPLLYVDPVDEDLTREAISRGVPLLPVWSAPSRRVPRSAQRVPDKALQQLGSIPVAPKNGEEVAWASSRLPAGTCLGGVLCGSEAGLSTAERMQAALVPERSNGVCPARRDKLLMNRALAGHGLLTAATASPSDWPAAEAFIRSLRGNRVVLKPRRGTGGCGVALACDEAHARRAFEALQAPFSPDDEVAAAPLLQEYLAGEEWVVDTASRDGEHKAVALWRYSKGPANGAPFVYRYDELMPAAGETEARLVEYALGALEAVGWRWGPCHIELKQTSRGPALVEVNAGRCNGVSFASLTGPCIGYTQYDAAFASLADDDTAWRALPPLPPPSLRSSARLVKLVATRAGRLRRLDPEVAAAMRALPSVRQLEPRYTASGEQVCLTTDLPSAAGYVLLRHANHSQVEEDCRTIEELQPGLMLVE</sequence>
<protein>
    <recommendedName>
        <fullName evidence="5">ATP-grasp domain-containing protein</fullName>
    </recommendedName>
</protein>
<gene>
    <name evidence="6" type="ORF">EHUX00137_LOCUS17603</name>
</gene>
<dbReference type="GO" id="GO:0005524">
    <property type="term" value="F:ATP binding"/>
    <property type="evidence" value="ECO:0007669"/>
    <property type="project" value="UniProtKB-UniRule"/>
</dbReference>
<keyword evidence="2 4" id="KW-0547">Nucleotide-binding</keyword>
<keyword evidence="3 4" id="KW-0067">ATP-binding</keyword>
<dbReference type="Pfam" id="PF13535">
    <property type="entry name" value="ATP-grasp_4"/>
    <property type="match status" value="1"/>
</dbReference>
<proteinExistence type="predicted"/>
<reference evidence="6" key="1">
    <citation type="submission" date="2021-01" db="EMBL/GenBank/DDBJ databases">
        <authorList>
            <person name="Corre E."/>
            <person name="Pelletier E."/>
            <person name="Niang G."/>
            <person name="Scheremetjew M."/>
            <person name="Finn R."/>
            <person name="Kale V."/>
            <person name="Holt S."/>
            <person name="Cochrane G."/>
            <person name="Meng A."/>
            <person name="Brown T."/>
            <person name="Cohen L."/>
        </authorList>
    </citation>
    <scope>NUCLEOTIDE SEQUENCE</scope>
    <source>
        <strain evidence="6">379</strain>
    </source>
</reference>